<dbReference type="AlphaFoldDB" id="A0AAD1RXQ8"/>
<reference evidence="1" key="1">
    <citation type="submission" date="2022-03" db="EMBL/GenBank/DDBJ databases">
        <authorList>
            <person name="Alioto T."/>
            <person name="Alioto T."/>
            <person name="Gomez Garrido J."/>
        </authorList>
    </citation>
    <scope>NUCLEOTIDE SEQUENCE</scope>
</reference>
<evidence type="ECO:0000313" key="1">
    <source>
        <dbReference type="EMBL" id="CAH2283587.1"/>
    </source>
</evidence>
<sequence>MVKTEVQAVTDRLQATEEDNTELSKQFTCDGLYHISTSSQAPFKVPRDVILCCQNFTNKKRLLHALQGKTPLLFENNTFKVFQDLSIASLWQKFMRPTLRPCRRLDAYRWTYPKDGATHKALGQWEGLNILQALGLSKTQRSPPTNHVWNVSWIALIVPGRAGDFVTSMLDHLTNPVGSFI</sequence>
<organism evidence="1 2">
    <name type="scientific">Pelobates cultripes</name>
    <name type="common">Western spadefoot toad</name>
    <dbReference type="NCBI Taxonomy" id="61616"/>
    <lineage>
        <taxon>Eukaryota</taxon>
        <taxon>Metazoa</taxon>
        <taxon>Chordata</taxon>
        <taxon>Craniata</taxon>
        <taxon>Vertebrata</taxon>
        <taxon>Euteleostomi</taxon>
        <taxon>Amphibia</taxon>
        <taxon>Batrachia</taxon>
        <taxon>Anura</taxon>
        <taxon>Pelobatoidea</taxon>
        <taxon>Pelobatidae</taxon>
        <taxon>Pelobates</taxon>
    </lineage>
</organism>
<gene>
    <name evidence="1" type="ORF">PECUL_23A000570</name>
</gene>
<evidence type="ECO:0000313" key="2">
    <source>
        <dbReference type="Proteomes" id="UP001295444"/>
    </source>
</evidence>
<name>A0AAD1RXQ8_PELCU</name>
<keyword evidence="2" id="KW-1185">Reference proteome</keyword>
<dbReference type="EMBL" id="OW240915">
    <property type="protein sequence ID" value="CAH2283587.1"/>
    <property type="molecule type" value="Genomic_DNA"/>
</dbReference>
<accession>A0AAD1RXQ8</accession>
<dbReference type="Proteomes" id="UP001295444">
    <property type="component" value="Chromosome 04"/>
</dbReference>
<protein>
    <submittedName>
        <fullName evidence="1">Uncharacterized protein</fullName>
    </submittedName>
</protein>
<proteinExistence type="predicted"/>